<proteinExistence type="inferred from homology"/>
<dbReference type="Proteomes" id="UP000486903">
    <property type="component" value="Unassembled WGS sequence"/>
</dbReference>
<accession>A0A0M1LCJ0</accession>
<dbReference type="OrthoDB" id="9806726at2"/>
<dbReference type="EMBL" id="SWVK01000010">
    <property type="protein sequence ID" value="NFN35203.1"/>
    <property type="molecule type" value="Genomic_DNA"/>
</dbReference>
<comment type="similarity">
    <text evidence="1">Belongs to the ABC transporter superfamily.</text>
</comment>
<sequence length="224" mass="25052">MIKIKDLSFSYTNKSELLLDNITLDIPGGVYLSILGENGSCKSTFIKLVLGLLKPTSGSITLDFNKISYVPQRLDNFNSQFPITVKELLSMHAKTMGIKKNTEIDNVLKKVNMKNFKNSLIGNLSGGQQQRIFIAKALIGNPDLIILDEPSTGVDEKSQNEIYPLLKSLNEDLNKTIISVEHNTDVALKYSTHILKVNSGILTLYTKKEFINYLECEHHKSCAM</sequence>
<evidence type="ECO:0000313" key="6">
    <source>
        <dbReference type="EMBL" id="NFF87967.1"/>
    </source>
</evidence>
<evidence type="ECO:0000313" key="10">
    <source>
        <dbReference type="Proteomes" id="UP000476820"/>
    </source>
</evidence>
<evidence type="ECO:0000256" key="4">
    <source>
        <dbReference type="ARBA" id="ARBA00022840"/>
    </source>
</evidence>
<dbReference type="PROSITE" id="PS00211">
    <property type="entry name" value="ABC_TRANSPORTER_1"/>
    <property type="match status" value="1"/>
</dbReference>
<dbReference type="Proteomes" id="UP000473681">
    <property type="component" value="Unassembled WGS sequence"/>
</dbReference>
<dbReference type="GO" id="GO:0016887">
    <property type="term" value="F:ATP hydrolysis activity"/>
    <property type="evidence" value="ECO:0007669"/>
    <property type="project" value="InterPro"/>
</dbReference>
<keyword evidence="4 6" id="KW-0067">ATP-binding</keyword>
<dbReference type="PROSITE" id="PS50893">
    <property type="entry name" value="ABC_TRANSPORTER_2"/>
    <property type="match status" value="1"/>
</dbReference>
<evidence type="ECO:0000313" key="7">
    <source>
        <dbReference type="EMBL" id="NFN35203.1"/>
    </source>
</evidence>
<evidence type="ECO:0000256" key="2">
    <source>
        <dbReference type="ARBA" id="ARBA00022448"/>
    </source>
</evidence>
<dbReference type="PANTHER" id="PTHR42734">
    <property type="entry name" value="METAL TRANSPORT SYSTEM ATP-BINDING PROTEIN TM_0124-RELATED"/>
    <property type="match status" value="1"/>
</dbReference>
<dbReference type="Proteomes" id="UP000476820">
    <property type="component" value="Unassembled WGS sequence"/>
</dbReference>
<gene>
    <name evidence="6" type="ORF">FC774_08820</name>
    <name evidence="7" type="ORF">FDB51_08665</name>
    <name evidence="8" type="ORF">FDG31_06865</name>
</gene>
<dbReference type="InterPro" id="IPR017871">
    <property type="entry name" value="ABC_transporter-like_CS"/>
</dbReference>
<evidence type="ECO:0000259" key="5">
    <source>
        <dbReference type="PROSITE" id="PS50893"/>
    </source>
</evidence>
<dbReference type="Pfam" id="PF00005">
    <property type="entry name" value="ABC_tran"/>
    <property type="match status" value="1"/>
</dbReference>
<dbReference type="EMBL" id="SXFB01000003">
    <property type="protein sequence ID" value="NFV25896.1"/>
    <property type="molecule type" value="Genomic_DNA"/>
</dbReference>
<feature type="domain" description="ABC transporter" evidence="5">
    <location>
        <begin position="2"/>
        <end position="224"/>
    </location>
</feature>
<keyword evidence="3" id="KW-0547">Nucleotide-binding</keyword>
<evidence type="ECO:0000313" key="9">
    <source>
        <dbReference type="Proteomes" id="UP000473681"/>
    </source>
</evidence>
<dbReference type="SUPFAM" id="SSF52540">
    <property type="entry name" value="P-loop containing nucleoside triphosphate hydrolases"/>
    <property type="match status" value="1"/>
</dbReference>
<dbReference type="InterPro" id="IPR003593">
    <property type="entry name" value="AAA+_ATPase"/>
</dbReference>
<protein>
    <submittedName>
        <fullName evidence="6">Metal ABC transporter ATP-binding protein</fullName>
    </submittedName>
</protein>
<dbReference type="Gene3D" id="3.40.50.300">
    <property type="entry name" value="P-loop containing nucleotide triphosphate hydrolases"/>
    <property type="match status" value="1"/>
</dbReference>
<dbReference type="SMART" id="SM00382">
    <property type="entry name" value="AAA"/>
    <property type="match status" value="1"/>
</dbReference>
<dbReference type="InterPro" id="IPR003439">
    <property type="entry name" value="ABC_transporter-like_ATP-bd"/>
</dbReference>
<evidence type="ECO:0000313" key="8">
    <source>
        <dbReference type="EMBL" id="NFV25896.1"/>
    </source>
</evidence>
<comment type="caution">
    <text evidence="6">The sequence shown here is derived from an EMBL/GenBank/DDBJ whole genome shotgun (WGS) entry which is preliminary data.</text>
</comment>
<dbReference type="PANTHER" id="PTHR42734:SF17">
    <property type="entry name" value="METAL TRANSPORT SYSTEM ATP-BINDING PROTEIN TM_0124-RELATED"/>
    <property type="match status" value="1"/>
</dbReference>
<evidence type="ECO:0000313" key="11">
    <source>
        <dbReference type="Proteomes" id="UP000486903"/>
    </source>
</evidence>
<dbReference type="InterPro" id="IPR027417">
    <property type="entry name" value="P-loop_NTPase"/>
</dbReference>
<organism evidence="6 10">
    <name type="scientific">Clostridium botulinum</name>
    <dbReference type="NCBI Taxonomy" id="1491"/>
    <lineage>
        <taxon>Bacteria</taxon>
        <taxon>Bacillati</taxon>
        <taxon>Bacillota</taxon>
        <taxon>Clostridia</taxon>
        <taxon>Eubacteriales</taxon>
        <taxon>Clostridiaceae</taxon>
        <taxon>Clostridium</taxon>
    </lineage>
</organism>
<evidence type="ECO:0000256" key="3">
    <source>
        <dbReference type="ARBA" id="ARBA00022741"/>
    </source>
</evidence>
<reference evidence="9 10" key="1">
    <citation type="submission" date="2019-04" db="EMBL/GenBank/DDBJ databases">
        <title>Genome sequencing of Clostridium botulinum Groups I-IV and Clostridium butyricum.</title>
        <authorList>
            <person name="Brunt J."/>
            <person name="Van Vliet A.H.M."/>
            <person name="Stringer S.C."/>
            <person name="Carter A.T."/>
            <person name="Peck M.W."/>
        </authorList>
    </citation>
    <scope>NUCLEOTIDE SEQUENCE [LARGE SCALE GENOMIC DNA]</scope>
    <source>
        <strain evidence="6 10">1605</strain>
        <strain evidence="8 11">BL81</strain>
        <strain evidence="7 9">CB-K-33E</strain>
    </source>
</reference>
<dbReference type="AlphaFoldDB" id="A0A0M1LCJ0"/>
<dbReference type="EMBL" id="SWOV01000019">
    <property type="protein sequence ID" value="NFF87967.1"/>
    <property type="molecule type" value="Genomic_DNA"/>
</dbReference>
<name>A0A0M1LCJ0_CLOBO</name>
<evidence type="ECO:0000256" key="1">
    <source>
        <dbReference type="ARBA" id="ARBA00005417"/>
    </source>
</evidence>
<dbReference type="InterPro" id="IPR050153">
    <property type="entry name" value="Metal_Ion_Import_ABC"/>
</dbReference>
<dbReference type="RefSeq" id="WP_003371042.1">
    <property type="nucleotide sequence ID" value="NZ_CP070936.1"/>
</dbReference>
<dbReference type="GO" id="GO:0005524">
    <property type="term" value="F:ATP binding"/>
    <property type="evidence" value="ECO:0007669"/>
    <property type="project" value="UniProtKB-KW"/>
</dbReference>
<keyword evidence="2" id="KW-0813">Transport</keyword>